<evidence type="ECO:0000256" key="1">
    <source>
        <dbReference type="SAM" id="SignalP"/>
    </source>
</evidence>
<evidence type="ECO:0000313" key="3">
    <source>
        <dbReference type="Proteomes" id="UP000600139"/>
    </source>
</evidence>
<proteinExistence type="predicted"/>
<organism evidence="2 3">
    <name type="scientific">Luteolibacter yonseiensis</name>
    <dbReference type="NCBI Taxonomy" id="1144680"/>
    <lineage>
        <taxon>Bacteria</taxon>
        <taxon>Pseudomonadati</taxon>
        <taxon>Verrucomicrobiota</taxon>
        <taxon>Verrucomicrobiia</taxon>
        <taxon>Verrucomicrobiales</taxon>
        <taxon>Verrucomicrobiaceae</taxon>
        <taxon>Luteolibacter</taxon>
    </lineage>
</organism>
<dbReference type="RefSeq" id="WP_200353077.1">
    <property type="nucleotide sequence ID" value="NZ_BAABHZ010000002.1"/>
</dbReference>
<reference evidence="2" key="1">
    <citation type="submission" date="2021-01" db="EMBL/GenBank/DDBJ databases">
        <title>Modified the classification status of verrucomicrobia.</title>
        <authorList>
            <person name="Feng X."/>
        </authorList>
    </citation>
    <scope>NUCLEOTIDE SEQUENCE</scope>
    <source>
        <strain evidence="2">JCM 18052</strain>
    </source>
</reference>
<evidence type="ECO:0000313" key="2">
    <source>
        <dbReference type="EMBL" id="MBK1818124.1"/>
    </source>
</evidence>
<comment type="caution">
    <text evidence="2">The sequence shown here is derived from an EMBL/GenBank/DDBJ whole genome shotgun (WGS) entry which is preliminary data.</text>
</comment>
<feature type="signal peptide" evidence="1">
    <location>
        <begin position="1"/>
        <end position="19"/>
    </location>
</feature>
<dbReference type="Proteomes" id="UP000600139">
    <property type="component" value="Unassembled WGS sequence"/>
</dbReference>
<protein>
    <submittedName>
        <fullName evidence="2">Uncharacterized protein</fullName>
    </submittedName>
</protein>
<keyword evidence="3" id="KW-1185">Reference proteome</keyword>
<name>A0A934VE08_9BACT</name>
<sequence>MKFTILALFGLLTIPAAFAQTEIPANPTVTPKKFTTRAVGGGVNPGVSIDTTKPENPNVRYVTHVVLYQNRFWTSAEGKPLEAKLIAFEDIVAEVPKGATEPVMPAPPENPTVVRDGKIRLLIDKKPVELALDRLSRQDQEFVGQIKASLAKKAEQK</sequence>
<gene>
    <name evidence="2" type="ORF">JIN84_21050</name>
</gene>
<feature type="chain" id="PRO_5037620574" evidence="1">
    <location>
        <begin position="20"/>
        <end position="157"/>
    </location>
</feature>
<dbReference type="EMBL" id="JAENIK010000013">
    <property type="protein sequence ID" value="MBK1818124.1"/>
    <property type="molecule type" value="Genomic_DNA"/>
</dbReference>
<dbReference type="AlphaFoldDB" id="A0A934VE08"/>
<accession>A0A934VE08</accession>
<keyword evidence="1" id="KW-0732">Signal</keyword>